<accession>A0A1G5LKS5</accession>
<keyword evidence="1" id="KW-0472">Membrane</keyword>
<evidence type="ECO:0000313" key="3">
    <source>
        <dbReference type="Proteomes" id="UP000199569"/>
    </source>
</evidence>
<gene>
    <name evidence="2" type="ORF">SAMN02927923_04444</name>
</gene>
<reference evidence="2 3" key="1">
    <citation type="submission" date="2016-10" db="EMBL/GenBank/DDBJ databases">
        <authorList>
            <person name="de Groot N.N."/>
        </authorList>
    </citation>
    <scope>NUCLEOTIDE SEQUENCE [LARGE SCALE GENOMIC DNA]</scope>
    <source>
        <strain evidence="2 3">CGMCC 1.7666</strain>
    </source>
</reference>
<keyword evidence="1" id="KW-1133">Transmembrane helix</keyword>
<feature type="transmembrane region" description="Helical" evidence="1">
    <location>
        <begin position="12"/>
        <end position="45"/>
    </location>
</feature>
<organism evidence="2 3">
    <name type="scientific">Microvirga guangxiensis</name>
    <dbReference type="NCBI Taxonomy" id="549386"/>
    <lineage>
        <taxon>Bacteria</taxon>
        <taxon>Pseudomonadati</taxon>
        <taxon>Pseudomonadota</taxon>
        <taxon>Alphaproteobacteria</taxon>
        <taxon>Hyphomicrobiales</taxon>
        <taxon>Methylobacteriaceae</taxon>
        <taxon>Microvirga</taxon>
    </lineage>
</organism>
<sequence>MEAEQRNLVMRILKTALSLFVAATVLGPFVALSAYAATILAAAVVAP</sequence>
<evidence type="ECO:0000256" key="1">
    <source>
        <dbReference type="SAM" id="Phobius"/>
    </source>
</evidence>
<evidence type="ECO:0000313" key="2">
    <source>
        <dbReference type="EMBL" id="SCZ13416.1"/>
    </source>
</evidence>
<dbReference type="Proteomes" id="UP000199569">
    <property type="component" value="Unassembled WGS sequence"/>
</dbReference>
<keyword evidence="1" id="KW-0812">Transmembrane</keyword>
<protein>
    <submittedName>
        <fullName evidence="2">Uncharacterized protein</fullName>
    </submittedName>
</protein>
<keyword evidence="3" id="KW-1185">Reference proteome</keyword>
<proteinExistence type="predicted"/>
<dbReference type="AlphaFoldDB" id="A0A1G5LKS5"/>
<name>A0A1G5LKS5_9HYPH</name>
<dbReference type="EMBL" id="FMVJ01000021">
    <property type="protein sequence ID" value="SCZ13416.1"/>
    <property type="molecule type" value="Genomic_DNA"/>
</dbReference>